<evidence type="ECO:0000313" key="4">
    <source>
        <dbReference type="Proteomes" id="UP001212042"/>
    </source>
</evidence>
<evidence type="ECO:0000256" key="1">
    <source>
        <dbReference type="SAM" id="MobiDB-lite"/>
    </source>
</evidence>
<accession>A0ABT4XEP8</accession>
<gene>
    <name evidence="3" type="ORF">PH586_09820</name>
</gene>
<evidence type="ECO:0000259" key="2">
    <source>
        <dbReference type="Pfam" id="PF20249"/>
    </source>
</evidence>
<feature type="domain" description="Toxin VasX N-terminal region" evidence="2">
    <location>
        <begin position="35"/>
        <end position="169"/>
    </location>
</feature>
<sequence length="1085" mass="119489">MTARPQDRTLRLAQADQAAQQEFEKDDLSSPVASCPAHQDEVFIVPARYALAELAANHVRCKPASKTHSHPMALRRLRPGYLYLWHDQGPLRRFAVAADGQLLEQGLDDAASDLPSGSIVGIALNKQHDALLLYTEIPLTAAVHQRLADEPNERRARMRRISLTQVARTLEADHCPTLDSSDQVMAELMPEVRDQALAHDYAQNGDAYREGVDTLGQQMMDDPSPERIQAYVHTRTWLHEREQAAARQPEAAEHAPGEWSAQPWDVPATDTWLNQARSQAGALHGVFASLDDDLGVLRDLNREQGLVNLREEDWDHQNAHKGLIAGFINSLINEDGTELSNLLNYRYRDRDIQLTPEQGETLLKAKHELKPLLDEETEVNQRLRHKIGHAAADRRIANIHRREALVLAPTRPIIPADLHGQIQGVVMAYQAEKTRNMTASKSGAQVAERVRLASMQEWIARVAEPHREWLAARRNVLHGDMSSYLARHGQALWYADYEDGAHCSWLSELSLNSLSELCSTGAGTQLAVNLLRSPSPEYPFSLLASGFSPSLTDLGDRANNVQAALTSANQAAIGQLLGSLVTSDKLAWLSDLGGPAGDDWSKAVSRLSAAFTALQAEHLSATAAVPANLIQRFPRPLQGLLLIMRLCVDAPIKAGKIGFILSGSAGQQLWDWGQQTGQLLQKGLAPTVTGIRGLNTFGGVLPLAALLLHLNNVRELNMRDQHRQNDDVRKREHVAENFKVGAAFSAVVGAAWEATGRVEVRLDIKLSNVSLKAPIMTLFGTVTGGLAVVANVADLAKLSAEMEKDGAYWTSNHWARLGHDGAVLGLMAAQTGLGGHATYMALTGQWTTQQAIKWFTLRLVPLNWILLIVEGLYLAWNYFKDSELQAFLEQCCWGNERRWGDSPASQSEELQTLIDLLFKPKLLAESRLVSRQIGHSGNNIVLDSQTESLQLFLPGADSERTQLYVKLIAFDKLNTPTDCTQQWLNNLASHWLPIHQGMGLRLAGAVPRRADCTYWQLQVLYHSPLAMQAGTLGPRDSVVGGGMGMRYIITGSTIVEHGSSDGPLISDRYSSVAVSHEQLQPKDAI</sequence>
<dbReference type="Proteomes" id="UP001212042">
    <property type="component" value="Unassembled WGS sequence"/>
</dbReference>
<reference evidence="3 4" key="1">
    <citation type="submission" date="2023-01" db="EMBL/GenBank/DDBJ databases">
        <title>Pseudomonas SA3-5T sp. nov., isolated from tidal flat sediment.</title>
        <authorList>
            <person name="Kim H.S."/>
            <person name="Kim J.-S."/>
            <person name="Suh M.K."/>
            <person name="Eom M.K."/>
            <person name="Lee J.-S."/>
        </authorList>
    </citation>
    <scope>NUCLEOTIDE SEQUENCE [LARGE SCALE GENOMIC DNA]</scope>
    <source>
        <strain evidence="3 4">SA3-5</strain>
    </source>
</reference>
<dbReference type="InterPro" id="IPR046864">
    <property type="entry name" value="VasX_N"/>
</dbReference>
<feature type="compositionally biased region" description="Basic and acidic residues" evidence="1">
    <location>
        <begin position="242"/>
        <end position="256"/>
    </location>
</feature>
<comment type="caution">
    <text evidence="3">The sequence shown here is derived from an EMBL/GenBank/DDBJ whole genome shotgun (WGS) entry which is preliminary data.</text>
</comment>
<dbReference type="EMBL" id="JAQJZJ010000004">
    <property type="protein sequence ID" value="MDA7086675.1"/>
    <property type="molecule type" value="Genomic_DNA"/>
</dbReference>
<proteinExistence type="predicted"/>
<keyword evidence="4" id="KW-1185">Reference proteome</keyword>
<feature type="region of interest" description="Disordered" evidence="1">
    <location>
        <begin position="242"/>
        <end position="263"/>
    </location>
</feature>
<name>A0ABT4XEP8_9PSED</name>
<dbReference type="Pfam" id="PF20249">
    <property type="entry name" value="VasX_N"/>
    <property type="match status" value="1"/>
</dbReference>
<dbReference type="RefSeq" id="WP_271347586.1">
    <property type="nucleotide sequence ID" value="NZ_JAQJZJ010000004.1"/>
</dbReference>
<dbReference type="CDD" id="cd20708">
    <property type="entry name" value="MIX_IV"/>
    <property type="match status" value="1"/>
</dbReference>
<evidence type="ECO:0000313" key="3">
    <source>
        <dbReference type="EMBL" id="MDA7086675.1"/>
    </source>
</evidence>
<organism evidence="3 4">
    <name type="scientific">Pseudomonas aestuarii</name>
    <dbReference type="NCBI Taxonomy" id="3018340"/>
    <lineage>
        <taxon>Bacteria</taxon>
        <taxon>Pseudomonadati</taxon>
        <taxon>Pseudomonadota</taxon>
        <taxon>Gammaproteobacteria</taxon>
        <taxon>Pseudomonadales</taxon>
        <taxon>Pseudomonadaceae</taxon>
        <taxon>Pseudomonas</taxon>
    </lineage>
</organism>
<protein>
    <recommendedName>
        <fullName evidence="2">Toxin VasX N-terminal region domain-containing protein</fullName>
    </recommendedName>
</protein>